<dbReference type="AlphaFoldDB" id="A0A089WU26"/>
<evidence type="ECO:0000256" key="1">
    <source>
        <dbReference type="ARBA" id="ARBA00009437"/>
    </source>
</evidence>
<dbReference type="Pfam" id="PF03466">
    <property type="entry name" value="LysR_substrate"/>
    <property type="match status" value="1"/>
</dbReference>
<evidence type="ECO:0000256" key="4">
    <source>
        <dbReference type="ARBA" id="ARBA00023163"/>
    </source>
</evidence>
<dbReference type="EMBL" id="CP009455">
    <property type="protein sequence ID" value="AIR90684.1"/>
    <property type="molecule type" value="Genomic_DNA"/>
</dbReference>
<gene>
    <name evidence="6" type="ORF">LK03_16015</name>
</gene>
<dbReference type="GO" id="GO:0005829">
    <property type="term" value="C:cytosol"/>
    <property type="evidence" value="ECO:0007669"/>
    <property type="project" value="TreeGrafter"/>
</dbReference>
<dbReference type="PANTHER" id="PTHR30419">
    <property type="entry name" value="HTH-TYPE TRANSCRIPTIONAL REGULATOR YBHD"/>
    <property type="match status" value="1"/>
</dbReference>
<proteinExistence type="inferred from homology"/>
<dbReference type="eggNOG" id="COG0583">
    <property type="taxonomic scope" value="Bacteria"/>
</dbReference>
<protein>
    <submittedName>
        <fullName evidence="6">LysR family transcriptional regulator</fullName>
    </submittedName>
</protein>
<keyword evidence="7" id="KW-1185">Reference proteome</keyword>
<keyword evidence="4" id="KW-0804">Transcription</keyword>
<dbReference type="InterPro" id="IPR036390">
    <property type="entry name" value="WH_DNA-bd_sf"/>
</dbReference>
<dbReference type="OrthoDB" id="8839922at2"/>
<organism evidence="6 7">
    <name type="scientific">Pseudomonas cremoricolorata</name>
    <dbReference type="NCBI Taxonomy" id="157783"/>
    <lineage>
        <taxon>Bacteria</taxon>
        <taxon>Pseudomonadati</taxon>
        <taxon>Pseudomonadota</taxon>
        <taxon>Gammaproteobacteria</taxon>
        <taxon>Pseudomonadales</taxon>
        <taxon>Pseudomonadaceae</taxon>
        <taxon>Pseudomonas</taxon>
    </lineage>
</organism>
<name>A0A089WU26_9PSED</name>
<keyword evidence="3" id="KW-0238">DNA-binding</keyword>
<dbReference type="Gene3D" id="1.10.10.10">
    <property type="entry name" value="Winged helix-like DNA-binding domain superfamily/Winged helix DNA-binding domain"/>
    <property type="match status" value="1"/>
</dbReference>
<evidence type="ECO:0000313" key="6">
    <source>
        <dbReference type="EMBL" id="AIR90684.1"/>
    </source>
</evidence>
<dbReference type="SUPFAM" id="SSF46785">
    <property type="entry name" value="Winged helix' DNA-binding domain"/>
    <property type="match status" value="1"/>
</dbReference>
<dbReference type="GO" id="GO:0003700">
    <property type="term" value="F:DNA-binding transcription factor activity"/>
    <property type="evidence" value="ECO:0007669"/>
    <property type="project" value="InterPro"/>
</dbReference>
<dbReference type="STRING" id="157783.LK03_16015"/>
<evidence type="ECO:0000259" key="5">
    <source>
        <dbReference type="PROSITE" id="PS50931"/>
    </source>
</evidence>
<dbReference type="PANTHER" id="PTHR30419:SF8">
    <property type="entry name" value="NITROGEN ASSIMILATION TRANSCRIPTIONAL ACTIVATOR-RELATED"/>
    <property type="match status" value="1"/>
</dbReference>
<sequence length="308" mass="33465">MATPAHRPITLQDHRLHYLHLSHEHGSMRAAAEMLGVATSSVSRQIARLEQELDIALVEQGTHRIRLTAAGQAAVAYYARRLHEHTALLETLDSLRSQQAATTVMAIGEGLLGARAIHSLQAFLREHGAHQAEIISAPSLEVQRMVSADEAHLGVVFSPSATGRLTRLFSLAQPLRLIVHRSHPLAARSMVTLEELAQTSLALPGPRFRVRELVDGACRGRDFEITPSLTSNSLVVLLDYVRSGLGATLLAELPISDELKGGTLRAIAIDCPAMQATDIQIVARRGRVLEALDRALAQEMAKAMRLAL</sequence>
<dbReference type="Pfam" id="PF00126">
    <property type="entry name" value="HTH_1"/>
    <property type="match status" value="1"/>
</dbReference>
<accession>A0A089WU26</accession>
<dbReference type="SUPFAM" id="SSF53850">
    <property type="entry name" value="Periplasmic binding protein-like II"/>
    <property type="match status" value="1"/>
</dbReference>
<dbReference type="InterPro" id="IPR036388">
    <property type="entry name" value="WH-like_DNA-bd_sf"/>
</dbReference>
<dbReference type="PROSITE" id="PS50931">
    <property type="entry name" value="HTH_LYSR"/>
    <property type="match status" value="1"/>
</dbReference>
<comment type="similarity">
    <text evidence="1">Belongs to the LysR transcriptional regulatory family.</text>
</comment>
<dbReference type="InterPro" id="IPR000847">
    <property type="entry name" value="LysR_HTH_N"/>
</dbReference>
<keyword evidence="2" id="KW-0805">Transcription regulation</keyword>
<reference evidence="6 7" key="1">
    <citation type="submission" date="2014-09" db="EMBL/GenBank/DDBJ databases">
        <authorList>
            <person name="Chan K.-G."/>
        </authorList>
    </citation>
    <scope>NUCLEOTIDE SEQUENCE [LARGE SCALE GENOMIC DNA]</scope>
    <source>
        <strain evidence="6 7">ND07</strain>
    </source>
</reference>
<dbReference type="RefSeq" id="WP_028696529.1">
    <property type="nucleotide sequence ID" value="NZ_CP009455.1"/>
</dbReference>
<evidence type="ECO:0000313" key="7">
    <source>
        <dbReference type="Proteomes" id="UP000029493"/>
    </source>
</evidence>
<evidence type="ECO:0000256" key="2">
    <source>
        <dbReference type="ARBA" id="ARBA00023015"/>
    </source>
</evidence>
<dbReference type="InterPro" id="IPR005119">
    <property type="entry name" value="LysR_subst-bd"/>
</dbReference>
<dbReference type="InterPro" id="IPR050950">
    <property type="entry name" value="HTH-type_LysR_regulators"/>
</dbReference>
<evidence type="ECO:0000256" key="3">
    <source>
        <dbReference type="ARBA" id="ARBA00023125"/>
    </source>
</evidence>
<feature type="domain" description="HTH lysR-type" evidence="5">
    <location>
        <begin position="23"/>
        <end position="68"/>
    </location>
</feature>
<dbReference type="GO" id="GO:0003677">
    <property type="term" value="F:DNA binding"/>
    <property type="evidence" value="ECO:0007669"/>
    <property type="project" value="UniProtKB-KW"/>
</dbReference>
<dbReference type="KEGG" id="psw:LK03_16015"/>
<dbReference type="Gene3D" id="3.40.190.290">
    <property type="match status" value="1"/>
</dbReference>
<dbReference type="Proteomes" id="UP000029493">
    <property type="component" value="Chromosome"/>
</dbReference>